<dbReference type="Pfam" id="PF12253">
    <property type="entry name" value="CAF1A_dimeriz"/>
    <property type="match status" value="1"/>
</dbReference>
<dbReference type="Pfam" id="PF11600">
    <property type="entry name" value="CAF1A_acidic"/>
    <property type="match status" value="1"/>
</dbReference>
<evidence type="ECO:0000256" key="6">
    <source>
        <dbReference type="ARBA" id="ARBA00023242"/>
    </source>
</evidence>
<organism evidence="10 11">
    <name type="scientific">Gnathostoma spinigerum</name>
    <dbReference type="NCBI Taxonomy" id="75299"/>
    <lineage>
        <taxon>Eukaryota</taxon>
        <taxon>Metazoa</taxon>
        <taxon>Ecdysozoa</taxon>
        <taxon>Nematoda</taxon>
        <taxon>Chromadorea</taxon>
        <taxon>Rhabditida</taxon>
        <taxon>Spirurina</taxon>
        <taxon>Gnathostomatomorpha</taxon>
        <taxon>Gnathostomatoidea</taxon>
        <taxon>Gnathostomatidae</taxon>
        <taxon>Gnathostoma</taxon>
    </lineage>
</organism>
<keyword evidence="5" id="KW-0234">DNA repair</keyword>
<feature type="domain" description="Chromatin assembly factor 1 subunit A dimerization" evidence="9">
    <location>
        <begin position="323"/>
        <end position="390"/>
    </location>
</feature>
<evidence type="ECO:0000256" key="3">
    <source>
        <dbReference type="ARBA" id="ARBA00022763"/>
    </source>
</evidence>
<accession>A0ABD6E567</accession>
<dbReference type="Proteomes" id="UP001608902">
    <property type="component" value="Unassembled WGS sequence"/>
</dbReference>
<dbReference type="AlphaFoldDB" id="A0ABD6E567"/>
<feature type="compositionally biased region" description="Basic and acidic residues" evidence="7">
    <location>
        <begin position="85"/>
        <end position="97"/>
    </location>
</feature>
<dbReference type="PANTHER" id="PTHR15272">
    <property type="entry name" value="CHROMATIN ASSEMBLY FACTOR 1 SUBUNIT A CAF-1 SUBUNIT A"/>
    <property type="match status" value="1"/>
</dbReference>
<sequence>MEEVKENLPTTSGKRLYEKSVSSSPESKRSKVECACESCDEVITIDDECDDGPPTLPPQISENEIAIDSEGKLRARLSSAKRLKRNTEEKNKAEERFRKLKKAAAGRDLKAQQLKEVKAERKKEREMIRAQKRQEKERAREEHRKAQEEKKRQEEEAKKLREEEKEARKRQEEEKREKKRREEEEEREKRRREQEEKRERKRKEEEEKEAQREQRRKEEEERKERKRREEEAIEMKKRRQSDRFLSFFSKIERQELRTTQSVDGPFKPFEVKEGMTLAPILVRSPLNQEEYDHLLHAPPPETSYLSTLPKRQRYFKSKKMRAKLFQFHDNYRPPYYGTWRKTSSRVTGRRPFAKDDTLDYEVDSDEEWEEEVEGDDCDDDRDEEVEPEEKCSDDEDGFLVEHGYLSAGEGEDDDTISSVNDTERQLRLQAKAEDWKKSVQQKSTRNKKQLFPILYGPRFGVPPPDLLNCCRKIVIFSYDENTNFNSEE</sequence>
<dbReference type="PANTHER" id="PTHR15272:SF0">
    <property type="entry name" value="CHROMATIN ASSEMBLY FACTOR 1 SUBUNIT A"/>
    <property type="match status" value="1"/>
</dbReference>
<evidence type="ECO:0000256" key="4">
    <source>
        <dbReference type="ARBA" id="ARBA00023186"/>
    </source>
</evidence>
<gene>
    <name evidence="10" type="ORF">AB6A40_000915</name>
</gene>
<dbReference type="GO" id="GO:0006281">
    <property type="term" value="P:DNA repair"/>
    <property type="evidence" value="ECO:0007669"/>
    <property type="project" value="UniProtKB-KW"/>
</dbReference>
<keyword evidence="3" id="KW-0227">DNA damage</keyword>
<feature type="region of interest" description="Disordered" evidence="7">
    <location>
        <begin position="47"/>
        <end position="239"/>
    </location>
</feature>
<reference evidence="10 11" key="1">
    <citation type="submission" date="2024-08" db="EMBL/GenBank/DDBJ databases">
        <title>Gnathostoma spinigerum genome.</title>
        <authorList>
            <person name="Gonzalez-Bertolin B."/>
            <person name="Monzon S."/>
            <person name="Zaballos A."/>
            <person name="Jimenez P."/>
            <person name="Dekumyoy P."/>
            <person name="Varona S."/>
            <person name="Cuesta I."/>
            <person name="Sumanam S."/>
            <person name="Adisakwattana P."/>
            <person name="Gasser R.B."/>
            <person name="Hernandez-Gonzalez A."/>
            <person name="Young N.D."/>
            <person name="Perteguer M.J."/>
        </authorList>
    </citation>
    <scope>NUCLEOTIDE SEQUENCE [LARGE SCALE GENOMIC DNA]</scope>
    <source>
        <strain evidence="10">AL3</strain>
        <tissue evidence="10">Liver</tissue>
    </source>
</reference>
<evidence type="ECO:0000313" key="10">
    <source>
        <dbReference type="EMBL" id="MFH4974206.1"/>
    </source>
</evidence>
<protein>
    <recommendedName>
        <fullName evidence="12">Chromatin assembly factor 1 subunit A</fullName>
    </recommendedName>
</protein>
<comment type="subcellular location">
    <subcellularLocation>
        <location evidence="1">Nucleus</location>
    </subcellularLocation>
</comment>
<keyword evidence="4" id="KW-0143">Chaperone</keyword>
<dbReference type="GO" id="GO:0005634">
    <property type="term" value="C:nucleus"/>
    <property type="evidence" value="ECO:0007669"/>
    <property type="project" value="UniProtKB-SubCell"/>
</dbReference>
<name>A0ABD6E567_9BILA</name>
<feature type="domain" description="Chromatin assembly factor 1 p150 subunit acidic region" evidence="8">
    <location>
        <begin position="138"/>
        <end position="275"/>
    </location>
</feature>
<comment type="caution">
    <text evidence="10">The sequence shown here is derived from an EMBL/GenBank/DDBJ whole genome shotgun (WGS) entry which is preliminary data.</text>
</comment>
<evidence type="ECO:0000256" key="5">
    <source>
        <dbReference type="ARBA" id="ARBA00023204"/>
    </source>
</evidence>
<keyword evidence="6" id="KW-0539">Nucleus</keyword>
<dbReference type="EMBL" id="JBGFUD010000295">
    <property type="protein sequence ID" value="MFH4974206.1"/>
    <property type="molecule type" value="Genomic_DNA"/>
</dbReference>
<dbReference type="GO" id="GO:0006260">
    <property type="term" value="P:DNA replication"/>
    <property type="evidence" value="ECO:0007669"/>
    <property type="project" value="UniProtKB-KW"/>
</dbReference>
<evidence type="ECO:0008006" key="12">
    <source>
        <dbReference type="Google" id="ProtNLM"/>
    </source>
</evidence>
<keyword evidence="2" id="KW-0235">DNA replication</keyword>
<proteinExistence type="predicted"/>
<evidence type="ECO:0000259" key="8">
    <source>
        <dbReference type="Pfam" id="PF11600"/>
    </source>
</evidence>
<dbReference type="InterPro" id="IPR022043">
    <property type="entry name" value="CAF1A_DD"/>
</dbReference>
<evidence type="ECO:0000313" key="11">
    <source>
        <dbReference type="Proteomes" id="UP001608902"/>
    </source>
</evidence>
<keyword evidence="11" id="KW-1185">Reference proteome</keyword>
<evidence type="ECO:0000256" key="7">
    <source>
        <dbReference type="SAM" id="MobiDB-lite"/>
    </source>
</evidence>
<feature type="compositionally biased region" description="Basic and acidic residues" evidence="7">
    <location>
        <begin position="105"/>
        <end position="235"/>
    </location>
</feature>
<feature type="region of interest" description="Disordered" evidence="7">
    <location>
        <begin position="1"/>
        <end position="30"/>
    </location>
</feature>
<dbReference type="InterPro" id="IPR021644">
    <property type="entry name" value="CAF-1_p150_acidic"/>
</dbReference>
<evidence type="ECO:0000259" key="9">
    <source>
        <dbReference type="Pfam" id="PF12253"/>
    </source>
</evidence>
<evidence type="ECO:0000256" key="2">
    <source>
        <dbReference type="ARBA" id="ARBA00022705"/>
    </source>
</evidence>
<feature type="region of interest" description="Disordered" evidence="7">
    <location>
        <begin position="361"/>
        <end position="394"/>
    </location>
</feature>
<evidence type="ECO:0000256" key="1">
    <source>
        <dbReference type="ARBA" id="ARBA00004123"/>
    </source>
</evidence>